<gene>
    <name evidence="10 15" type="primary">rpe</name>
    <name evidence="15" type="ORF">DHM44_06685</name>
</gene>
<evidence type="ECO:0000256" key="8">
    <source>
        <dbReference type="ARBA" id="ARBA00022723"/>
    </source>
</evidence>
<comment type="cofactor">
    <cofactor evidence="5">
        <name>Fe(2+)</name>
        <dbReference type="ChEBI" id="CHEBI:29033"/>
    </cofactor>
</comment>
<dbReference type="Gene3D" id="3.20.20.70">
    <property type="entry name" value="Aldolase class I"/>
    <property type="match status" value="1"/>
</dbReference>
<reference evidence="15 16" key="1">
    <citation type="journal article" date="2018" name="Nat. Biotechnol.">
        <title>A standardized bacterial taxonomy based on genome phylogeny substantially revises the tree of life.</title>
        <authorList>
            <person name="Parks D.H."/>
            <person name="Chuvochina M."/>
            <person name="Waite D.W."/>
            <person name="Rinke C."/>
            <person name="Skarshewski A."/>
            <person name="Chaumeil P.A."/>
            <person name="Hugenholtz P."/>
        </authorList>
    </citation>
    <scope>NUCLEOTIDE SEQUENCE [LARGE SCALE GENOMIC DNA]</scope>
    <source>
        <strain evidence="15">UBA8672</strain>
    </source>
</reference>
<comment type="catalytic activity">
    <reaction evidence="1 10 11">
        <text>D-ribulose 5-phosphate = D-xylulose 5-phosphate</text>
        <dbReference type="Rhea" id="RHEA:13677"/>
        <dbReference type="ChEBI" id="CHEBI:57737"/>
        <dbReference type="ChEBI" id="CHEBI:58121"/>
        <dbReference type="EC" id="5.1.3.1"/>
    </reaction>
</comment>
<dbReference type="HAMAP" id="MF_02227">
    <property type="entry name" value="RPE"/>
    <property type="match status" value="1"/>
</dbReference>
<evidence type="ECO:0000256" key="12">
    <source>
        <dbReference type="PIRSR" id="PIRSR001461-1"/>
    </source>
</evidence>
<accession>A0A3D5QDJ3</accession>
<evidence type="ECO:0000256" key="13">
    <source>
        <dbReference type="PIRSR" id="PIRSR001461-2"/>
    </source>
</evidence>
<feature type="binding site" evidence="10">
    <location>
        <begin position="173"/>
        <end position="175"/>
    </location>
    <ligand>
        <name>substrate</name>
    </ligand>
</feature>
<comment type="cofactor">
    <cofactor evidence="2">
        <name>Mn(2+)</name>
        <dbReference type="ChEBI" id="CHEBI:29035"/>
    </cofactor>
</comment>
<feature type="binding site" evidence="10 14">
    <location>
        <position position="64"/>
    </location>
    <ligand>
        <name>substrate</name>
    </ligand>
</feature>
<comment type="pathway">
    <text evidence="10">Carbohydrate degradation.</text>
</comment>
<dbReference type="PROSITE" id="PS01086">
    <property type="entry name" value="RIBUL_P_3_EPIMER_2"/>
    <property type="match status" value="1"/>
</dbReference>
<dbReference type="NCBIfam" id="TIGR01163">
    <property type="entry name" value="rpe"/>
    <property type="match status" value="1"/>
</dbReference>
<comment type="cofactor">
    <cofactor evidence="10 13">
        <name>a divalent metal cation</name>
        <dbReference type="ChEBI" id="CHEBI:60240"/>
    </cofactor>
    <text evidence="10 13">Binds 1 divalent metal cation per subunit.</text>
</comment>
<dbReference type="PROSITE" id="PS01085">
    <property type="entry name" value="RIBUL_P_3_EPIMER_1"/>
    <property type="match status" value="1"/>
</dbReference>
<dbReference type="InterPro" id="IPR013785">
    <property type="entry name" value="Aldolase_TIM"/>
</dbReference>
<dbReference type="GO" id="GO:0019323">
    <property type="term" value="P:pentose catabolic process"/>
    <property type="evidence" value="ECO:0007669"/>
    <property type="project" value="UniProtKB-UniRule"/>
</dbReference>
<dbReference type="NCBIfam" id="NF004076">
    <property type="entry name" value="PRK05581.1-4"/>
    <property type="match status" value="1"/>
</dbReference>
<evidence type="ECO:0000313" key="15">
    <source>
        <dbReference type="EMBL" id="HCW93349.1"/>
    </source>
</evidence>
<keyword evidence="13" id="KW-0464">Manganese</keyword>
<dbReference type="InterPro" id="IPR000056">
    <property type="entry name" value="Ribul_P_3_epim-like"/>
</dbReference>
<evidence type="ECO:0000256" key="3">
    <source>
        <dbReference type="ARBA" id="ARBA00001941"/>
    </source>
</evidence>
<keyword evidence="9 10" id="KW-0413">Isomerase</keyword>
<dbReference type="FunFam" id="3.20.20.70:FF:000004">
    <property type="entry name" value="Ribulose-phosphate 3-epimerase"/>
    <property type="match status" value="1"/>
</dbReference>
<evidence type="ECO:0000256" key="4">
    <source>
        <dbReference type="ARBA" id="ARBA00001947"/>
    </source>
</evidence>
<dbReference type="GO" id="GO:0005737">
    <property type="term" value="C:cytoplasm"/>
    <property type="evidence" value="ECO:0007669"/>
    <property type="project" value="UniProtKB-ARBA"/>
</dbReference>
<evidence type="ECO:0000256" key="6">
    <source>
        <dbReference type="ARBA" id="ARBA00009541"/>
    </source>
</evidence>
<name>A0A3D5QDJ3_FLESI</name>
<feature type="binding site" evidence="10 13">
    <location>
        <position position="33"/>
    </location>
    <ligand>
        <name>a divalent metal cation</name>
        <dbReference type="ChEBI" id="CHEBI:60240"/>
    </ligand>
</feature>
<evidence type="ECO:0000256" key="10">
    <source>
        <dbReference type="HAMAP-Rule" id="MF_02227"/>
    </source>
</evidence>
<evidence type="ECO:0000313" key="16">
    <source>
        <dbReference type="Proteomes" id="UP000262325"/>
    </source>
</evidence>
<feature type="binding site" evidence="10 14">
    <location>
        <begin position="195"/>
        <end position="196"/>
    </location>
    <ligand>
        <name>substrate</name>
    </ligand>
</feature>
<dbReference type="CDD" id="cd00429">
    <property type="entry name" value="RPE"/>
    <property type="match status" value="1"/>
</dbReference>
<keyword evidence="10 11" id="KW-0119">Carbohydrate metabolism</keyword>
<keyword evidence="13" id="KW-0862">Zinc</keyword>
<dbReference type="Proteomes" id="UP000262325">
    <property type="component" value="Unassembled WGS sequence"/>
</dbReference>
<evidence type="ECO:0000256" key="5">
    <source>
        <dbReference type="ARBA" id="ARBA00001954"/>
    </source>
</evidence>
<dbReference type="PANTHER" id="PTHR11749">
    <property type="entry name" value="RIBULOSE-5-PHOSPHATE-3-EPIMERASE"/>
    <property type="match status" value="1"/>
</dbReference>
<comment type="cofactor">
    <cofactor evidence="4">
        <name>Zn(2+)</name>
        <dbReference type="ChEBI" id="CHEBI:29105"/>
    </cofactor>
</comment>
<evidence type="ECO:0000256" key="11">
    <source>
        <dbReference type="PIRNR" id="PIRNR001461"/>
    </source>
</evidence>
<dbReference type="InterPro" id="IPR026019">
    <property type="entry name" value="Ribul_P_3_epim"/>
</dbReference>
<comment type="similarity">
    <text evidence="6 10 11">Belongs to the ribulose-phosphate 3-epimerase family.</text>
</comment>
<feature type="active site" description="Proton donor" evidence="10 12">
    <location>
        <position position="173"/>
    </location>
</feature>
<dbReference type="RefSeq" id="WP_273266905.1">
    <property type="nucleotide sequence ID" value="NZ_JAAZVV010000126.1"/>
</dbReference>
<keyword evidence="8 10" id="KW-0479">Metal-binding</keyword>
<sequence>MLVAPSLLSADFANLQKEVEAVDNAGADWIHFDVMDGHFVPNITFGPMVVKSLRKYSDKVFDVHLMIENPEKFVEEFANAAADFITVHQEATVHIHRLITLIKSLGCKAGVSINPGTPVNVLEEILPYIDMVLIMSVNPGFGGQKFIETSVDKIKKLRGLAEKAKPELLIQVDGGVSDKNINMLEEAGCNVAVAGSYIFGSDDYKKAIDSLK</sequence>
<evidence type="ECO:0000256" key="14">
    <source>
        <dbReference type="PIRSR" id="PIRSR001461-3"/>
    </source>
</evidence>
<dbReference type="Pfam" id="PF00834">
    <property type="entry name" value="Ribul_P_3_epim"/>
    <property type="match status" value="1"/>
</dbReference>
<comment type="function">
    <text evidence="10">Catalyzes the reversible epimerization of D-ribulose 5-phosphate to D-xylulose 5-phosphate.</text>
</comment>
<comment type="caution">
    <text evidence="15">The sequence shown here is derived from an EMBL/GenBank/DDBJ whole genome shotgun (WGS) entry which is preliminary data.</text>
</comment>
<proteinExistence type="inferred from homology"/>
<dbReference type="GO" id="GO:0006098">
    <property type="term" value="P:pentose-phosphate shunt"/>
    <property type="evidence" value="ECO:0007669"/>
    <property type="project" value="UniProtKB-UniRule"/>
</dbReference>
<keyword evidence="13" id="KW-0170">Cobalt</keyword>
<organism evidence="15 16">
    <name type="scientific">Flexistipes sinusarabici</name>
    <dbReference type="NCBI Taxonomy" id="2352"/>
    <lineage>
        <taxon>Bacteria</taxon>
        <taxon>Pseudomonadati</taxon>
        <taxon>Deferribacterota</taxon>
        <taxon>Deferribacteres</taxon>
        <taxon>Deferribacterales</taxon>
        <taxon>Flexistipitaceae</taxon>
        <taxon>Flexistipes</taxon>
    </lineage>
</organism>
<feature type="binding site" evidence="10 14">
    <location>
        <begin position="140"/>
        <end position="143"/>
    </location>
    <ligand>
        <name>substrate</name>
    </ligand>
</feature>
<dbReference type="GO" id="GO:0046872">
    <property type="term" value="F:metal ion binding"/>
    <property type="evidence" value="ECO:0007669"/>
    <property type="project" value="UniProtKB-UniRule"/>
</dbReference>
<evidence type="ECO:0000256" key="7">
    <source>
        <dbReference type="ARBA" id="ARBA00013188"/>
    </source>
</evidence>
<dbReference type="InterPro" id="IPR011060">
    <property type="entry name" value="RibuloseP-bd_barrel"/>
</dbReference>
<feature type="active site" description="Proton acceptor" evidence="10 12">
    <location>
        <position position="33"/>
    </location>
</feature>
<evidence type="ECO:0000256" key="9">
    <source>
        <dbReference type="ARBA" id="ARBA00023235"/>
    </source>
</evidence>
<feature type="binding site" evidence="14">
    <location>
        <position position="175"/>
    </location>
    <ligand>
        <name>substrate</name>
    </ligand>
</feature>
<evidence type="ECO:0000256" key="2">
    <source>
        <dbReference type="ARBA" id="ARBA00001936"/>
    </source>
</evidence>
<dbReference type="PIRSF" id="PIRSF001461">
    <property type="entry name" value="RPE"/>
    <property type="match status" value="1"/>
</dbReference>
<dbReference type="EMBL" id="DPPF01000134">
    <property type="protein sequence ID" value="HCW93349.1"/>
    <property type="molecule type" value="Genomic_DNA"/>
</dbReference>
<dbReference type="AlphaFoldDB" id="A0A3D5QDJ3"/>
<feature type="binding site" evidence="10 13">
    <location>
        <position position="31"/>
    </location>
    <ligand>
        <name>a divalent metal cation</name>
        <dbReference type="ChEBI" id="CHEBI:60240"/>
    </ligand>
</feature>
<dbReference type="SUPFAM" id="SSF51366">
    <property type="entry name" value="Ribulose-phoshate binding barrel"/>
    <property type="match status" value="1"/>
</dbReference>
<feature type="binding site" evidence="10 13">
    <location>
        <position position="64"/>
    </location>
    <ligand>
        <name>a divalent metal cation</name>
        <dbReference type="ChEBI" id="CHEBI:60240"/>
    </ligand>
</feature>
<feature type="binding site" evidence="10 13">
    <location>
        <position position="173"/>
    </location>
    <ligand>
        <name>a divalent metal cation</name>
        <dbReference type="ChEBI" id="CHEBI:60240"/>
    </ligand>
</feature>
<dbReference type="GO" id="GO:0004750">
    <property type="term" value="F:D-ribulose-phosphate 3-epimerase activity"/>
    <property type="evidence" value="ECO:0007669"/>
    <property type="project" value="UniProtKB-UniRule"/>
</dbReference>
<protein>
    <recommendedName>
        <fullName evidence="7 10">Ribulose-phosphate 3-epimerase</fullName>
        <ecNumber evidence="7 10">5.1.3.1</ecNumber>
    </recommendedName>
</protein>
<evidence type="ECO:0000256" key="1">
    <source>
        <dbReference type="ARBA" id="ARBA00001782"/>
    </source>
</evidence>
<dbReference type="EC" id="5.1.3.1" evidence="7 10"/>
<feature type="binding site" evidence="10 14">
    <location>
        <position position="6"/>
    </location>
    <ligand>
        <name>substrate</name>
    </ligand>
</feature>
<comment type="cofactor">
    <cofactor evidence="3">
        <name>Co(2+)</name>
        <dbReference type="ChEBI" id="CHEBI:48828"/>
    </cofactor>
</comment>